<sequence>MKIFNQRRRLIVNREVQYDVLMYVGIFVMSIFAVQALAMYIFLSRLEHVVSHMTALEFVAKYKVSILIYQLIPVGFGMVVGVYVFNKLTSRIVGPLYNVKRILHNAVETQQIPQEIKLREHDYFREEINDINVILKRRIK</sequence>
<evidence type="ECO:0008006" key="4">
    <source>
        <dbReference type="Google" id="ProtNLM"/>
    </source>
</evidence>
<accession>A0A150WGJ0</accession>
<protein>
    <recommendedName>
        <fullName evidence="4">HAMP domain-containing protein</fullName>
    </recommendedName>
</protein>
<feature type="transmembrane region" description="Helical" evidence="1">
    <location>
        <begin position="20"/>
        <end position="42"/>
    </location>
</feature>
<gene>
    <name evidence="2" type="ORF">AZI85_07270</name>
</gene>
<dbReference type="Proteomes" id="UP000075391">
    <property type="component" value="Unassembled WGS sequence"/>
</dbReference>
<dbReference type="EMBL" id="LUKF01000016">
    <property type="protein sequence ID" value="KYG61995.1"/>
    <property type="molecule type" value="Genomic_DNA"/>
</dbReference>
<dbReference type="RefSeq" id="WP_063244111.1">
    <property type="nucleotide sequence ID" value="NZ_CP168967.1"/>
</dbReference>
<keyword evidence="1" id="KW-0812">Transmembrane</keyword>
<organism evidence="2 3">
    <name type="scientific">Bdellovibrio bacteriovorus</name>
    <dbReference type="NCBI Taxonomy" id="959"/>
    <lineage>
        <taxon>Bacteria</taxon>
        <taxon>Pseudomonadati</taxon>
        <taxon>Bdellovibrionota</taxon>
        <taxon>Bdellovibrionia</taxon>
        <taxon>Bdellovibrionales</taxon>
        <taxon>Pseudobdellovibrionaceae</taxon>
        <taxon>Bdellovibrio</taxon>
    </lineage>
</organism>
<evidence type="ECO:0000256" key="1">
    <source>
        <dbReference type="SAM" id="Phobius"/>
    </source>
</evidence>
<evidence type="ECO:0000313" key="3">
    <source>
        <dbReference type="Proteomes" id="UP000075391"/>
    </source>
</evidence>
<comment type="caution">
    <text evidence="2">The sequence shown here is derived from an EMBL/GenBank/DDBJ whole genome shotgun (WGS) entry which is preliminary data.</text>
</comment>
<dbReference type="AlphaFoldDB" id="A0A150WGJ0"/>
<reference evidence="2 3" key="1">
    <citation type="submission" date="2016-03" db="EMBL/GenBank/DDBJ databases">
        <authorList>
            <person name="Ploux O."/>
        </authorList>
    </citation>
    <scope>NUCLEOTIDE SEQUENCE [LARGE SCALE GENOMIC DNA]</scope>
    <source>
        <strain evidence="2 3">BER2</strain>
    </source>
</reference>
<dbReference type="OrthoDB" id="5294451at2"/>
<name>A0A150WGJ0_BDEBC</name>
<feature type="transmembrane region" description="Helical" evidence="1">
    <location>
        <begin position="62"/>
        <end position="85"/>
    </location>
</feature>
<proteinExistence type="predicted"/>
<keyword evidence="1" id="KW-0472">Membrane</keyword>
<evidence type="ECO:0000313" key="2">
    <source>
        <dbReference type="EMBL" id="KYG61995.1"/>
    </source>
</evidence>
<keyword evidence="1" id="KW-1133">Transmembrane helix</keyword>